<reference evidence="10" key="1">
    <citation type="journal article" date="2011" name="Nat. Genet.">
        <title>The genome of the mesopolyploid crop species Brassica rapa.</title>
        <authorList>
            <consortium name="Brassica rapa Genome Sequencing Project Consortium"/>
            <person name="Wang X."/>
            <person name="Wang H."/>
            <person name="Wang J."/>
            <person name="Sun R."/>
            <person name="Wu J."/>
            <person name="Liu S."/>
            <person name="Bai Y."/>
            <person name="Mun J.H."/>
            <person name="Bancroft I."/>
            <person name="Cheng F."/>
            <person name="Huang S."/>
            <person name="Li X."/>
            <person name="Hua W."/>
            <person name="Wang J."/>
            <person name="Wang X."/>
            <person name="Freeling M."/>
            <person name="Pires J.C."/>
            <person name="Paterson A.H."/>
            <person name="Chalhoub B."/>
            <person name="Wang B."/>
            <person name="Hayward A."/>
            <person name="Sharpe A.G."/>
            <person name="Park B.S."/>
            <person name="Weisshaar B."/>
            <person name="Liu B."/>
            <person name="Li B."/>
            <person name="Liu B."/>
            <person name="Tong C."/>
            <person name="Song C."/>
            <person name="Duran C."/>
            <person name="Peng C."/>
            <person name="Geng C."/>
            <person name="Koh C."/>
            <person name="Lin C."/>
            <person name="Edwards D."/>
            <person name="Mu D."/>
            <person name="Shen D."/>
            <person name="Soumpourou E."/>
            <person name="Li F."/>
            <person name="Fraser F."/>
            <person name="Conant G."/>
            <person name="Lassalle G."/>
            <person name="King G.J."/>
            <person name="Bonnema G."/>
            <person name="Tang H."/>
            <person name="Wang H."/>
            <person name="Belcram H."/>
            <person name="Zhou H."/>
            <person name="Hirakawa H."/>
            <person name="Abe H."/>
            <person name="Guo H."/>
            <person name="Wang H."/>
            <person name="Jin H."/>
            <person name="Parkin I.A."/>
            <person name="Batley J."/>
            <person name="Kim J.S."/>
            <person name="Just J."/>
            <person name="Li J."/>
            <person name="Xu J."/>
            <person name="Deng J."/>
            <person name="Kim J.A."/>
            <person name="Li J."/>
            <person name="Yu J."/>
            <person name="Meng J."/>
            <person name="Wang J."/>
            <person name="Min J."/>
            <person name="Poulain J."/>
            <person name="Wang J."/>
            <person name="Hatakeyama K."/>
            <person name="Wu K."/>
            <person name="Wang L."/>
            <person name="Fang L."/>
            <person name="Trick M."/>
            <person name="Links M.G."/>
            <person name="Zhao M."/>
            <person name="Jin M."/>
            <person name="Ramchiary N."/>
            <person name="Drou N."/>
            <person name="Berkman P.J."/>
            <person name="Cai Q."/>
            <person name="Huang Q."/>
            <person name="Li R."/>
            <person name="Tabata S."/>
            <person name="Cheng S."/>
            <person name="Zhang S."/>
            <person name="Zhang S."/>
            <person name="Huang S."/>
            <person name="Sato S."/>
            <person name="Sun S."/>
            <person name="Kwon S.J."/>
            <person name="Choi S.R."/>
            <person name="Lee T.H."/>
            <person name="Fan W."/>
            <person name="Zhao X."/>
            <person name="Tan X."/>
            <person name="Xu X."/>
            <person name="Wang Y."/>
            <person name="Qiu Y."/>
            <person name="Yin Y."/>
            <person name="Li Y."/>
            <person name="Du Y."/>
            <person name="Liao Y."/>
            <person name="Lim Y."/>
            <person name="Narusaka Y."/>
            <person name="Wang Y."/>
            <person name="Wang Z."/>
            <person name="Li Z."/>
            <person name="Wang Z."/>
            <person name="Xiong Z."/>
            <person name="Zhang Z."/>
        </authorList>
    </citation>
    <scope>NUCLEOTIDE SEQUENCE [LARGE SCALE GENOMIC DNA]</scope>
    <source>
        <strain evidence="10">cv. Chiifu-401-42</strain>
    </source>
</reference>
<dbReference type="Gene3D" id="2.60.120.10">
    <property type="entry name" value="Jelly Rolls"/>
    <property type="match status" value="1"/>
</dbReference>
<dbReference type="PANTHER" id="PTHR22966:SF29">
    <property type="entry name" value="PLANT CYSTEINE OXIDASE 3"/>
    <property type="match status" value="1"/>
</dbReference>
<evidence type="ECO:0000256" key="6">
    <source>
        <dbReference type="ARBA" id="ARBA00023004"/>
    </source>
</evidence>
<accession>M4FAQ6</accession>
<dbReference type="GO" id="GO:0017172">
    <property type="term" value="F:cysteine dioxygenase activity"/>
    <property type="evidence" value="ECO:0007669"/>
    <property type="project" value="UniProtKB-EC"/>
</dbReference>
<dbReference type="Gramene" id="Bra038171.1">
    <property type="protein sequence ID" value="Bra038171.1-P"/>
    <property type="gene ID" value="Bra038171"/>
</dbReference>
<dbReference type="EnsemblPlants" id="Bra038171.1">
    <property type="protein sequence ID" value="Bra038171.1-P"/>
    <property type="gene ID" value="Bra038171"/>
</dbReference>
<dbReference type="PANTHER" id="PTHR22966">
    <property type="entry name" value="2-AMINOETHANETHIOL DIOXYGENASE"/>
    <property type="match status" value="1"/>
</dbReference>
<keyword evidence="5" id="KW-0560">Oxidoreductase</keyword>
<evidence type="ECO:0000256" key="8">
    <source>
        <dbReference type="SAM" id="MobiDB-lite"/>
    </source>
</evidence>
<comment type="cofactor">
    <cofactor evidence="1">
        <name>Fe(2+)</name>
        <dbReference type="ChEBI" id="CHEBI:29033"/>
    </cofactor>
</comment>
<evidence type="ECO:0000256" key="5">
    <source>
        <dbReference type="ARBA" id="ARBA00023002"/>
    </source>
</evidence>
<dbReference type="GO" id="GO:0046872">
    <property type="term" value="F:metal ion binding"/>
    <property type="evidence" value="ECO:0007669"/>
    <property type="project" value="UniProtKB-KW"/>
</dbReference>
<dbReference type="eggNOG" id="KOG4281">
    <property type="taxonomic scope" value="Eukaryota"/>
</dbReference>
<protein>
    <recommendedName>
        <fullName evidence="3">cysteine dioxygenase</fullName>
        <ecNumber evidence="3">1.13.11.20</ecNumber>
    </recommendedName>
</protein>
<evidence type="ECO:0000256" key="4">
    <source>
        <dbReference type="ARBA" id="ARBA00022723"/>
    </source>
</evidence>
<keyword evidence="10" id="KW-1185">Reference proteome</keyword>
<comment type="catalytic activity">
    <reaction evidence="7">
        <text>L-cysteine + O2 = 3-sulfino-L-alanine + H(+)</text>
        <dbReference type="Rhea" id="RHEA:20441"/>
        <dbReference type="ChEBI" id="CHEBI:15378"/>
        <dbReference type="ChEBI" id="CHEBI:15379"/>
        <dbReference type="ChEBI" id="CHEBI:35235"/>
        <dbReference type="ChEBI" id="CHEBI:61085"/>
        <dbReference type="EC" id="1.13.11.20"/>
    </reaction>
    <physiologicalReaction direction="left-to-right" evidence="7">
        <dbReference type="Rhea" id="RHEA:20442"/>
    </physiologicalReaction>
</comment>
<dbReference type="InterPro" id="IPR014710">
    <property type="entry name" value="RmlC-like_jellyroll"/>
</dbReference>
<evidence type="ECO:0000256" key="3">
    <source>
        <dbReference type="ARBA" id="ARBA00013133"/>
    </source>
</evidence>
<dbReference type="EC" id="1.13.11.20" evidence="3"/>
<dbReference type="Pfam" id="PF07847">
    <property type="entry name" value="PCO_ADO"/>
    <property type="match status" value="1"/>
</dbReference>
<evidence type="ECO:0000313" key="9">
    <source>
        <dbReference type="EnsemblPlants" id="Bra038171.1-P"/>
    </source>
</evidence>
<dbReference type="STRING" id="51351.M4FAQ6"/>
<feature type="region of interest" description="Disordered" evidence="8">
    <location>
        <begin position="199"/>
        <end position="255"/>
    </location>
</feature>
<evidence type="ECO:0000256" key="1">
    <source>
        <dbReference type="ARBA" id="ARBA00001954"/>
    </source>
</evidence>
<dbReference type="SUPFAM" id="SSF51182">
    <property type="entry name" value="RmlC-like cupins"/>
    <property type="match status" value="1"/>
</dbReference>
<sequence length="308" mass="34817">MHLDRSGTKSPEELTSIGIELEEEAQDDDRGYGVSRVSRVNRVGRWDQPITFLDIHECDTFTRCVFCFPTSSVIPLHDHPEMTVFSKILCGSLHVKAYDWVEPPSHMTNHNVIDFYFLLIWVSRCVVCVGESKALAFALITDQSLSQKQVQHQLSIHYRTQSSIAQLARDTVSASDASVFGPQWTEDVTEDAETVSDLQSKRRKLDDQGSQSATYLQGNHVEDEARPVGVKSSKAKGKKSVSKQATLEEEEKERKELQNVWELRQKDFAFKDMLNKQTLLDSLIAKTEPLSELELALKNKLISDMSGI</sequence>
<dbReference type="GO" id="GO:0070483">
    <property type="term" value="P:detection of hypoxia"/>
    <property type="evidence" value="ECO:0007669"/>
    <property type="project" value="UniProtKB-ARBA"/>
</dbReference>
<reference evidence="9" key="3">
    <citation type="submission" date="2023-03" db="UniProtKB">
        <authorList>
            <consortium name="EnsemblPlants"/>
        </authorList>
    </citation>
    <scope>IDENTIFICATION</scope>
    <source>
        <strain evidence="9">cv. Chiifu-401-42</strain>
    </source>
</reference>
<organism evidence="9 10">
    <name type="scientific">Brassica campestris</name>
    <name type="common">Field mustard</name>
    <dbReference type="NCBI Taxonomy" id="3711"/>
    <lineage>
        <taxon>Eukaryota</taxon>
        <taxon>Viridiplantae</taxon>
        <taxon>Streptophyta</taxon>
        <taxon>Embryophyta</taxon>
        <taxon>Tracheophyta</taxon>
        <taxon>Spermatophyta</taxon>
        <taxon>Magnoliopsida</taxon>
        <taxon>eudicotyledons</taxon>
        <taxon>Gunneridae</taxon>
        <taxon>Pentapetalae</taxon>
        <taxon>rosids</taxon>
        <taxon>malvids</taxon>
        <taxon>Brassicales</taxon>
        <taxon>Brassicaceae</taxon>
        <taxon>Brassiceae</taxon>
        <taxon>Brassica</taxon>
    </lineage>
</organism>
<reference evidence="10" key="2">
    <citation type="journal article" date="2018" name="Hortic Res">
        <title>Improved Brassica rapa reference genome by single-molecule sequencing and chromosome conformation capture technologies.</title>
        <authorList>
            <person name="Zhang L."/>
            <person name="Cai X."/>
            <person name="Wu J."/>
            <person name="Liu M."/>
            <person name="Grob S."/>
            <person name="Cheng F."/>
            <person name="Liang J."/>
            <person name="Cai C."/>
            <person name="Liu Z."/>
            <person name="Liu B."/>
            <person name="Wang F."/>
            <person name="Li S."/>
            <person name="Liu F."/>
            <person name="Li X."/>
            <person name="Cheng L."/>
            <person name="Yang W."/>
            <person name="Li M.H."/>
            <person name="Grossniklaus U."/>
            <person name="Zheng H."/>
            <person name="Wang X."/>
        </authorList>
    </citation>
    <scope>NUCLEOTIDE SEQUENCE [LARGE SCALE GENOMIC DNA]</scope>
    <source>
        <strain evidence="10">cv. Chiifu-401-42</strain>
    </source>
</reference>
<evidence type="ECO:0000256" key="7">
    <source>
        <dbReference type="ARBA" id="ARBA00024284"/>
    </source>
</evidence>
<dbReference type="Proteomes" id="UP000011750">
    <property type="component" value="Unassembled WGS sequence"/>
</dbReference>
<feature type="compositionally biased region" description="Polar residues" evidence="8">
    <location>
        <begin position="208"/>
        <end position="217"/>
    </location>
</feature>
<dbReference type="InterPro" id="IPR012864">
    <property type="entry name" value="PCO/ADO"/>
</dbReference>
<dbReference type="HOGENOM" id="CLU_904158_0_0_1"/>
<dbReference type="InterPro" id="IPR011051">
    <property type="entry name" value="RmlC_Cupin_sf"/>
</dbReference>
<proteinExistence type="inferred from homology"/>
<dbReference type="InParanoid" id="M4FAQ6"/>
<keyword evidence="4" id="KW-0479">Metal-binding</keyword>
<comment type="similarity">
    <text evidence="2">Belongs to the cysteine dioxygenase family.</text>
</comment>
<keyword evidence="6" id="KW-0408">Iron</keyword>
<evidence type="ECO:0000256" key="2">
    <source>
        <dbReference type="ARBA" id="ARBA00006622"/>
    </source>
</evidence>
<name>M4FAQ6_BRACM</name>
<evidence type="ECO:0000313" key="10">
    <source>
        <dbReference type="Proteomes" id="UP000011750"/>
    </source>
</evidence>
<dbReference type="AlphaFoldDB" id="M4FAQ6"/>